<evidence type="ECO:0000259" key="2">
    <source>
        <dbReference type="Pfam" id="PF13490"/>
    </source>
</evidence>
<dbReference type="Pfam" id="PF13490">
    <property type="entry name" value="zf-HC2"/>
    <property type="match status" value="1"/>
</dbReference>
<dbReference type="Proteomes" id="UP000318081">
    <property type="component" value="Chromosome"/>
</dbReference>
<accession>A0ABX5XJL3</accession>
<dbReference type="InterPro" id="IPR027383">
    <property type="entry name" value="Znf_put"/>
</dbReference>
<name>A0ABX5XJL3_9BACT</name>
<keyword evidence="1" id="KW-0472">Membrane</keyword>
<keyword evidence="4" id="KW-1185">Reference proteome</keyword>
<dbReference type="Gene3D" id="1.10.10.1320">
    <property type="entry name" value="Anti-sigma factor, zinc-finger domain"/>
    <property type="match status" value="1"/>
</dbReference>
<evidence type="ECO:0000256" key="1">
    <source>
        <dbReference type="SAM" id="Phobius"/>
    </source>
</evidence>
<keyword evidence="1" id="KW-1133">Transmembrane helix</keyword>
<dbReference type="RefSeq" id="WP_145207893.1">
    <property type="nucleotide sequence ID" value="NZ_CP036432.1"/>
</dbReference>
<feature type="domain" description="Putative zinc-finger" evidence="2">
    <location>
        <begin position="84"/>
        <end position="118"/>
    </location>
</feature>
<dbReference type="InterPro" id="IPR041916">
    <property type="entry name" value="Anti_sigma_zinc_sf"/>
</dbReference>
<evidence type="ECO:0000313" key="3">
    <source>
        <dbReference type="EMBL" id="QDV82184.1"/>
    </source>
</evidence>
<organism evidence="3 4">
    <name type="scientific">Stieleria magnilauensis</name>
    <dbReference type="NCBI Taxonomy" id="2527963"/>
    <lineage>
        <taxon>Bacteria</taxon>
        <taxon>Pseudomonadati</taxon>
        <taxon>Planctomycetota</taxon>
        <taxon>Planctomycetia</taxon>
        <taxon>Pirellulales</taxon>
        <taxon>Pirellulaceae</taxon>
        <taxon>Stieleria</taxon>
    </lineage>
</organism>
<feature type="transmembrane region" description="Helical" evidence="1">
    <location>
        <begin position="41"/>
        <end position="62"/>
    </location>
</feature>
<gene>
    <name evidence="3" type="ORF">TBK1r_11090</name>
</gene>
<dbReference type="EMBL" id="CP036432">
    <property type="protein sequence ID" value="QDV82184.1"/>
    <property type="molecule type" value="Genomic_DNA"/>
</dbReference>
<sequence length="156" mass="17277">MVRQDMVREDSEFDAGWEECTPGTIGDLRSRLNADRRRKSVVRIGAPIVVMAMLGLGVWNFGGSGNSPAHQEQLREFNFGGVTCSEVQASMQQFAMGQLTPDQQLAFTSHLQQCPVCQEKMEAMKKAEMPMVDENLIGNSPNGFQTHRTLLASNVD</sequence>
<proteinExistence type="predicted"/>
<keyword evidence="1" id="KW-0812">Transmembrane</keyword>
<reference evidence="3 4" key="1">
    <citation type="submission" date="2019-02" db="EMBL/GenBank/DDBJ databases">
        <title>Deep-cultivation of Planctomycetes and their phenomic and genomic characterization uncovers novel biology.</title>
        <authorList>
            <person name="Wiegand S."/>
            <person name="Jogler M."/>
            <person name="Boedeker C."/>
            <person name="Pinto D."/>
            <person name="Vollmers J."/>
            <person name="Rivas-Marin E."/>
            <person name="Kohn T."/>
            <person name="Peeters S.H."/>
            <person name="Heuer A."/>
            <person name="Rast P."/>
            <person name="Oberbeckmann S."/>
            <person name="Bunk B."/>
            <person name="Jeske O."/>
            <person name="Meyerdierks A."/>
            <person name="Storesund J.E."/>
            <person name="Kallscheuer N."/>
            <person name="Luecker S."/>
            <person name="Lage O.M."/>
            <person name="Pohl T."/>
            <person name="Merkel B.J."/>
            <person name="Hornburger P."/>
            <person name="Mueller R.-W."/>
            <person name="Bruemmer F."/>
            <person name="Labrenz M."/>
            <person name="Spormann A.M."/>
            <person name="Op den Camp H."/>
            <person name="Overmann J."/>
            <person name="Amann R."/>
            <person name="Jetten M.S.M."/>
            <person name="Mascher T."/>
            <person name="Medema M.H."/>
            <person name="Devos D.P."/>
            <person name="Kaster A.-K."/>
            <person name="Ovreas L."/>
            <person name="Rohde M."/>
            <person name="Galperin M.Y."/>
            <person name="Jogler C."/>
        </authorList>
    </citation>
    <scope>NUCLEOTIDE SEQUENCE [LARGE SCALE GENOMIC DNA]</scope>
    <source>
        <strain evidence="3 4">TBK1r</strain>
    </source>
</reference>
<evidence type="ECO:0000313" key="4">
    <source>
        <dbReference type="Proteomes" id="UP000318081"/>
    </source>
</evidence>
<protein>
    <recommendedName>
        <fullName evidence="2">Putative zinc-finger domain-containing protein</fullName>
    </recommendedName>
</protein>